<keyword evidence="2" id="KW-1185">Reference proteome</keyword>
<organism evidence="1 2">
    <name type="scientific">Cymbomonas tetramitiformis</name>
    <dbReference type="NCBI Taxonomy" id="36881"/>
    <lineage>
        <taxon>Eukaryota</taxon>
        <taxon>Viridiplantae</taxon>
        <taxon>Chlorophyta</taxon>
        <taxon>Pyramimonadophyceae</taxon>
        <taxon>Pyramimonadales</taxon>
        <taxon>Pyramimonadaceae</taxon>
        <taxon>Cymbomonas</taxon>
    </lineage>
</organism>
<proteinExistence type="predicted"/>
<name>A0AAE0KQA1_9CHLO</name>
<reference evidence="1 2" key="1">
    <citation type="journal article" date="2015" name="Genome Biol. Evol.">
        <title>Comparative Genomics of a Bacterivorous Green Alga Reveals Evolutionary Causalities and Consequences of Phago-Mixotrophic Mode of Nutrition.</title>
        <authorList>
            <person name="Burns J.A."/>
            <person name="Paasch A."/>
            <person name="Narechania A."/>
            <person name="Kim E."/>
        </authorList>
    </citation>
    <scope>NUCLEOTIDE SEQUENCE [LARGE SCALE GENOMIC DNA]</scope>
    <source>
        <strain evidence="1 2">PLY_AMNH</strain>
    </source>
</reference>
<evidence type="ECO:0000313" key="2">
    <source>
        <dbReference type="Proteomes" id="UP001190700"/>
    </source>
</evidence>
<protein>
    <submittedName>
        <fullName evidence="1">Uncharacterized protein</fullName>
    </submittedName>
</protein>
<dbReference type="Proteomes" id="UP001190700">
    <property type="component" value="Unassembled WGS sequence"/>
</dbReference>
<dbReference type="EMBL" id="LGRX02021596">
    <property type="protein sequence ID" value="KAK3256504.1"/>
    <property type="molecule type" value="Genomic_DNA"/>
</dbReference>
<gene>
    <name evidence="1" type="ORF">CYMTET_34362</name>
</gene>
<evidence type="ECO:0000313" key="1">
    <source>
        <dbReference type="EMBL" id="KAK3256504.1"/>
    </source>
</evidence>
<accession>A0AAE0KQA1</accession>
<dbReference type="AlphaFoldDB" id="A0AAE0KQA1"/>
<sequence>MPYPEVTAFNTRGRKEENALPTFDVPDHHAHEGGDNIHLLQKASFLSSKKLHTVVVDQTLQVFGRNASFFPGTELCEAEKMEWDETVKKLFKVKYMEEHPDPLGTRPKDLAKSGRLSLVPGFKALSEPILQIEPMNAQRSKYSVLGRKPELFESCSSRAVSPKEKSTYPHLLEPIISGFTFA</sequence>
<comment type="caution">
    <text evidence="1">The sequence shown here is derived from an EMBL/GenBank/DDBJ whole genome shotgun (WGS) entry which is preliminary data.</text>
</comment>